<evidence type="ECO:0000256" key="2">
    <source>
        <dbReference type="ARBA" id="ARBA00022692"/>
    </source>
</evidence>
<gene>
    <name evidence="6" type="ORF">MAR_009473</name>
    <name evidence="7" type="ORF">MAR_009487</name>
</gene>
<dbReference type="Proteomes" id="UP001164746">
    <property type="component" value="Chromosome 4"/>
</dbReference>
<dbReference type="PANTHER" id="PTHR19282">
    <property type="entry name" value="TETRASPANIN"/>
    <property type="match status" value="1"/>
</dbReference>
<evidence type="ECO:0000313" key="8">
    <source>
        <dbReference type="Proteomes" id="UP001164746"/>
    </source>
</evidence>
<keyword evidence="8" id="KW-1185">Reference proteome</keyword>
<evidence type="ECO:0000256" key="5">
    <source>
        <dbReference type="SAM" id="Phobius"/>
    </source>
</evidence>
<dbReference type="PRINTS" id="PR00259">
    <property type="entry name" value="TMFOUR"/>
</dbReference>
<dbReference type="EMBL" id="CP111015">
    <property type="protein sequence ID" value="WAR02915.1"/>
    <property type="molecule type" value="Genomic_DNA"/>
</dbReference>
<dbReference type="PANTHER" id="PTHR19282:SF544">
    <property type="entry name" value="TETRASPANIN"/>
    <property type="match status" value="1"/>
</dbReference>
<evidence type="ECO:0000313" key="7">
    <source>
        <dbReference type="EMBL" id="WAR02929.1"/>
    </source>
</evidence>
<proteinExistence type="predicted"/>
<feature type="transmembrane region" description="Helical" evidence="5">
    <location>
        <begin position="12"/>
        <end position="37"/>
    </location>
</feature>
<protein>
    <submittedName>
        <fullName evidence="7">CD9-like protein</fullName>
    </submittedName>
</protein>
<accession>A0ABY7E3D3</accession>
<dbReference type="EMBL" id="CP111015">
    <property type="protein sequence ID" value="WAR02929.1"/>
    <property type="molecule type" value="Genomic_DNA"/>
</dbReference>
<keyword evidence="4 5" id="KW-0472">Membrane</keyword>
<evidence type="ECO:0000256" key="3">
    <source>
        <dbReference type="ARBA" id="ARBA00022989"/>
    </source>
</evidence>
<evidence type="ECO:0000256" key="4">
    <source>
        <dbReference type="ARBA" id="ARBA00023136"/>
    </source>
</evidence>
<keyword evidence="3 5" id="KW-1133">Transmembrane helix</keyword>
<evidence type="ECO:0000313" key="6">
    <source>
        <dbReference type="EMBL" id="WAR02915.1"/>
    </source>
</evidence>
<keyword evidence="2 5" id="KW-0812">Transmembrane</keyword>
<evidence type="ECO:0000256" key="1">
    <source>
        <dbReference type="ARBA" id="ARBA00004141"/>
    </source>
</evidence>
<dbReference type="InterPro" id="IPR018499">
    <property type="entry name" value="Tetraspanin/Peripherin"/>
</dbReference>
<dbReference type="Pfam" id="PF00335">
    <property type="entry name" value="Tetraspanin"/>
    <property type="match status" value="1"/>
</dbReference>
<reference evidence="7" key="1">
    <citation type="submission" date="2022-11" db="EMBL/GenBank/DDBJ databases">
        <title>Centuries of genome instability and evolution in soft-shell clam transmissible cancer (bioRxiv).</title>
        <authorList>
            <person name="Hart S.F.M."/>
            <person name="Yonemitsu M.A."/>
            <person name="Giersch R.M."/>
            <person name="Beal B.F."/>
            <person name="Arriagada G."/>
            <person name="Davis B.W."/>
            <person name="Ostrander E.A."/>
            <person name="Goff S.P."/>
            <person name="Metzger M.J."/>
        </authorList>
    </citation>
    <scope>NUCLEOTIDE SEQUENCE</scope>
    <source>
        <strain evidence="7">MELC-2E11</strain>
        <tissue evidence="7">Siphon/mantle</tissue>
    </source>
</reference>
<organism evidence="7 8">
    <name type="scientific">Mya arenaria</name>
    <name type="common">Soft-shell clam</name>
    <dbReference type="NCBI Taxonomy" id="6604"/>
    <lineage>
        <taxon>Eukaryota</taxon>
        <taxon>Metazoa</taxon>
        <taxon>Spiralia</taxon>
        <taxon>Lophotrochozoa</taxon>
        <taxon>Mollusca</taxon>
        <taxon>Bivalvia</taxon>
        <taxon>Autobranchia</taxon>
        <taxon>Heteroconchia</taxon>
        <taxon>Euheterodonta</taxon>
        <taxon>Imparidentia</taxon>
        <taxon>Neoheterodontei</taxon>
        <taxon>Myida</taxon>
        <taxon>Myoidea</taxon>
        <taxon>Myidae</taxon>
        <taxon>Mya</taxon>
    </lineage>
</organism>
<feature type="transmembrane region" description="Helical" evidence="5">
    <location>
        <begin position="57"/>
        <end position="84"/>
    </location>
</feature>
<sequence>MAEGKLASCARYLLIILNLIFWITGMLLLGAGIWVVASDNVGKTVTEWLRISIPADTLMAVGYAVVGVGAFMFLIGFCGCCGAIRESAIMLGVGKCCGADNFTNYKENYYFKHDPKFEDYSVPDSCCLTYSISQDPEPAALNRCQMEARLGLVNGTQLFTKLIGVALAIYLCRNRSDLYDDDYYDD</sequence>
<comment type="subcellular location">
    <subcellularLocation>
        <location evidence="1">Membrane</location>
        <topology evidence="1">Multi-pass membrane protein</topology>
    </subcellularLocation>
</comment>
<name>A0ABY7E3D3_MYAAR</name>